<name>A0A7H1PTA9_9ACTN</name>
<evidence type="ECO:0000256" key="4">
    <source>
        <dbReference type="ARBA" id="ARBA00022679"/>
    </source>
</evidence>
<feature type="compositionally biased region" description="Pro residues" evidence="6">
    <location>
        <begin position="388"/>
        <end position="406"/>
    </location>
</feature>
<sequence length="406" mass="42536">MGDRPVLNRVLAGLGTTVFAEMSALAAATGAINPGQGFPDTDGPAAVAEAAVRAIREGRGNQYPPSVGIPELRTAAAEHQRRFYKPAYDPDTEVVVTAGATEALAAALPALLEPGDEVITLDPAYDSYSACPAKAGAVRVPVVPRPPAFRPDLDALRDAVTPRTRLLVLNSPHNPTGTVLTDEELRAIAGLAVERDLLVASDEVYEHLVYDRVRHRPIAGLPGRRERTVTISSAGKSFSFTGWKAGWATGSPELLASVRTTKQYLTLPGPAPSRTPRPRRCGCPMRTSPGSARTSNSAVTCSPPDSRRPGSTSCGPQAPASSASTSARWARETGWPFAGRCPPAAASSASRTPSSTPTRTPAAPWSGSPSASRPAYWRKRCAGSRTCPPGPTRSAPHPPVPFPGPP</sequence>
<dbReference type="InterPro" id="IPR015421">
    <property type="entry name" value="PyrdxlP-dep_Trfase_major"/>
</dbReference>
<dbReference type="GO" id="GO:0010285">
    <property type="term" value="F:L,L-diaminopimelate aminotransferase activity"/>
    <property type="evidence" value="ECO:0007669"/>
    <property type="project" value="UniProtKB-EC"/>
</dbReference>
<gene>
    <name evidence="8" type="primary">dapL</name>
    <name evidence="8" type="ORF">HEP81_00955</name>
</gene>
<dbReference type="InterPro" id="IPR004839">
    <property type="entry name" value="Aminotransferase_I/II_large"/>
</dbReference>
<protein>
    <submittedName>
        <fullName evidence="8">LL-diaminopimelate aminotransferase</fullName>
        <ecNumber evidence="8">2.6.1.83</ecNumber>
    </submittedName>
</protein>
<dbReference type="InterPro" id="IPR051326">
    <property type="entry name" value="Kynurenine-oxoglutarate_AT"/>
</dbReference>
<dbReference type="Gene3D" id="3.40.640.10">
    <property type="entry name" value="Type I PLP-dependent aspartate aminotransferase-like (Major domain)"/>
    <property type="match status" value="1"/>
</dbReference>
<evidence type="ECO:0000256" key="1">
    <source>
        <dbReference type="ARBA" id="ARBA00001933"/>
    </source>
</evidence>
<organism evidence="8 9">
    <name type="scientific">Streptomyces griseofuscus</name>
    <dbReference type="NCBI Taxonomy" id="146922"/>
    <lineage>
        <taxon>Bacteria</taxon>
        <taxon>Bacillati</taxon>
        <taxon>Actinomycetota</taxon>
        <taxon>Actinomycetes</taxon>
        <taxon>Kitasatosporales</taxon>
        <taxon>Streptomycetaceae</taxon>
        <taxon>Streptomyces</taxon>
    </lineage>
</organism>
<dbReference type="EMBL" id="CP051006">
    <property type="protein sequence ID" value="QNT91289.1"/>
    <property type="molecule type" value="Genomic_DNA"/>
</dbReference>
<dbReference type="SUPFAM" id="SSF53383">
    <property type="entry name" value="PLP-dependent transferases"/>
    <property type="match status" value="1"/>
</dbReference>
<feature type="domain" description="Aminotransferase class I/classII large" evidence="7">
    <location>
        <begin position="33"/>
        <end position="271"/>
    </location>
</feature>
<evidence type="ECO:0000256" key="3">
    <source>
        <dbReference type="ARBA" id="ARBA00022576"/>
    </source>
</evidence>
<keyword evidence="3 8" id="KW-0032">Aminotransferase</keyword>
<dbReference type="PANTHER" id="PTHR43807">
    <property type="entry name" value="FI04487P"/>
    <property type="match status" value="1"/>
</dbReference>
<feature type="compositionally biased region" description="Polar residues" evidence="6">
    <location>
        <begin position="288"/>
        <end position="300"/>
    </location>
</feature>
<dbReference type="Proteomes" id="UP000516422">
    <property type="component" value="Chromosome"/>
</dbReference>
<evidence type="ECO:0000256" key="5">
    <source>
        <dbReference type="ARBA" id="ARBA00022898"/>
    </source>
</evidence>
<feature type="compositionally biased region" description="Low complexity" evidence="6">
    <location>
        <begin position="318"/>
        <end position="327"/>
    </location>
</feature>
<evidence type="ECO:0000259" key="7">
    <source>
        <dbReference type="Pfam" id="PF00155"/>
    </source>
</evidence>
<dbReference type="Pfam" id="PF00155">
    <property type="entry name" value="Aminotran_1_2"/>
    <property type="match status" value="1"/>
</dbReference>
<dbReference type="CDD" id="cd00609">
    <property type="entry name" value="AAT_like"/>
    <property type="match status" value="1"/>
</dbReference>
<dbReference type="GO" id="GO:0016212">
    <property type="term" value="F:kynurenine-oxoglutarate transaminase activity"/>
    <property type="evidence" value="ECO:0007669"/>
    <property type="project" value="TreeGrafter"/>
</dbReference>
<dbReference type="AlphaFoldDB" id="A0A7H1PTA9"/>
<evidence type="ECO:0000313" key="9">
    <source>
        <dbReference type="Proteomes" id="UP000516422"/>
    </source>
</evidence>
<evidence type="ECO:0000313" key="8">
    <source>
        <dbReference type="EMBL" id="QNT91289.1"/>
    </source>
</evidence>
<dbReference type="GO" id="GO:0005737">
    <property type="term" value="C:cytoplasm"/>
    <property type="evidence" value="ECO:0007669"/>
    <property type="project" value="TreeGrafter"/>
</dbReference>
<dbReference type="Gene3D" id="3.90.1150.10">
    <property type="entry name" value="Aspartate Aminotransferase, domain 1"/>
    <property type="match status" value="1"/>
</dbReference>
<dbReference type="KEGG" id="sgf:HEP81_00955"/>
<evidence type="ECO:0000256" key="2">
    <source>
        <dbReference type="ARBA" id="ARBA00007441"/>
    </source>
</evidence>
<evidence type="ECO:0000256" key="6">
    <source>
        <dbReference type="SAM" id="MobiDB-lite"/>
    </source>
</evidence>
<comment type="cofactor">
    <cofactor evidence="1">
        <name>pyridoxal 5'-phosphate</name>
        <dbReference type="ChEBI" id="CHEBI:597326"/>
    </cofactor>
</comment>
<dbReference type="InterPro" id="IPR015424">
    <property type="entry name" value="PyrdxlP-dep_Trfase"/>
</dbReference>
<dbReference type="FunFam" id="3.40.640.10:FF:000033">
    <property type="entry name" value="Aspartate aminotransferase"/>
    <property type="match status" value="1"/>
</dbReference>
<keyword evidence="4 8" id="KW-0808">Transferase</keyword>
<dbReference type="InterPro" id="IPR015422">
    <property type="entry name" value="PyrdxlP-dep_Trfase_small"/>
</dbReference>
<feature type="compositionally biased region" description="Low complexity" evidence="6">
    <location>
        <begin position="342"/>
        <end position="375"/>
    </location>
</feature>
<reference evidence="8 9" key="1">
    <citation type="submission" date="2020-04" db="EMBL/GenBank/DDBJ databases">
        <title>Characterization and engineering of Streptomyces griseofuscus DSM40191 as a potential heterologous host for expression of BGCs.</title>
        <authorList>
            <person name="Gren T."/>
            <person name="Whitford C.M."/>
            <person name="Mohite O.S."/>
            <person name="Joergensen T.S."/>
            <person name="Nielsen J.B."/>
            <person name="Lee S.Y."/>
            <person name="Weber T."/>
        </authorList>
    </citation>
    <scope>NUCLEOTIDE SEQUENCE [LARGE SCALE GENOMIC DNA]</scope>
    <source>
        <strain evidence="8 9">DSM 40191</strain>
    </source>
</reference>
<accession>A0A7H1PTA9</accession>
<dbReference type="EC" id="2.6.1.83" evidence="8"/>
<comment type="similarity">
    <text evidence="2">Belongs to the class-I pyridoxal-phosphate-dependent aminotransferase family.</text>
</comment>
<dbReference type="PANTHER" id="PTHR43807:SF20">
    <property type="entry name" value="FI04487P"/>
    <property type="match status" value="1"/>
</dbReference>
<proteinExistence type="inferred from homology"/>
<feature type="region of interest" description="Disordered" evidence="6">
    <location>
        <begin position="265"/>
        <end position="406"/>
    </location>
</feature>
<dbReference type="GO" id="GO:0030170">
    <property type="term" value="F:pyridoxal phosphate binding"/>
    <property type="evidence" value="ECO:0007669"/>
    <property type="project" value="InterPro"/>
</dbReference>
<keyword evidence="5" id="KW-0663">Pyridoxal phosphate</keyword>